<keyword evidence="3" id="KW-0677">Repeat</keyword>
<evidence type="ECO:0000256" key="2">
    <source>
        <dbReference type="ARBA" id="ARBA00022723"/>
    </source>
</evidence>
<gene>
    <name evidence="9" type="ORF">GLAREA_00046</name>
</gene>
<dbReference type="InterPro" id="IPR001138">
    <property type="entry name" value="Zn2Cys6_DnaBD"/>
</dbReference>
<evidence type="ECO:0000313" key="9">
    <source>
        <dbReference type="EMBL" id="EPE28888.1"/>
    </source>
</evidence>
<evidence type="ECO:0000259" key="8">
    <source>
        <dbReference type="PROSITE" id="PS50048"/>
    </source>
</evidence>
<keyword evidence="5" id="KW-0862">Zinc</keyword>
<proteinExistence type="predicted"/>
<dbReference type="GeneID" id="19459106"/>
<dbReference type="Proteomes" id="UP000016922">
    <property type="component" value="Unassembled WGS sequence"/>
</dbReference>
<dbReference type="GO" id="GO:0005634">
    <property type="term" value="C:nucleus"/>
    <property type="evidence" value="ECO:0007669"/>
    <property type="project" value="UniProtKB-SubCell"/>
</dbReference>
<dbReference type="PROSITE" id="PS50048">
    <property type="entry name" value="ZN2_CY6_FUNGAL_2"/>
    <property type="match status" value="1"/>
</dbReference>
<keyword evidence="2" id="KW-0479">Metal-binding</keyword>
<dbReference type="PROSITE" id="PS00463">
    <property type="entry name" value="ZN2_CY6_FUNGAL_1"/>
    <property type="match status" value="1"/>
</dbReference>
<keyword evidence="9" id="KW-0238">DNA-binding</keyword>
<sequence>MQRLREEVSAKGASVKTSAAADVLRDHFSRCERRGNSAIPNSLERGRKRHACDECSRLKVKCDNNVPCRKCKEFGRTCVKSRPTGGSPDDTPGTSDSRSTPDPAASDRNSMGIGFLLNGADFGNPFMKSVSPSPLSPHSQSTEYQSMSTPRNGFTTLSGSPNAGSQTYPQQYGPMQVIPENNNNIDTMLRNLEFANFEQPSNNWSGPGENMMPWSGAEGVFLDRNVLEQRAFEIKEKLRYTASTMNAPHQPSRETLEAIDRISANSIVVNIKLYFSHWHKHAPFVHEPTFNPCSAALPLVLALMSLGGMYSQEAADVEELKSLLDIIETYIFSTPGINLEYELPGRIYVVQGENSSQEWQQYQMEELQGAYLMIVLQFWTGNPIARIRVRQQRFQRIVSIFHHLEVLTKQHSPAFQISDQASFSAWIRKESYIRLASVAVMLDHVFGIFNNVAPRFQWAEIDLPFPSDDRYFNVANYADLRAQVVYPQQRMKVKDAYVVLFTPPGSSENDLNVLRTANLDTFDMQMLIHYLYTHIWKSTFSNPTPVAIIKSIQELLEPFKTAMRNWRILWDEIKSSFSDIEWKKLGFQRTGETYFDAVASILEIYEKRGGIFPPIPSDCEKGSHLKRLLSF</sequence>
<evidence type="ECO:0000256" key="1">
    <source>
        <dbReference type="ARBA" id="ARBA00004123"/>
    </source>
</evidence>
<comment type="subcellular location">
    <subcellularLocation>
        <location evidence="1">Nucleus</location>
    </subcellularLocation>
</comment>
<evidence type="ECO:0000256" key="3">
    <source>
        <dbReference type="ARBA" id="ARBA00022737"/>
    </source>
</evidence>
<evidence type="ECO:0000256" key="6">
    <source>
        <dbReference type="ARBA" id="ARBA00023242"/>
    </source>
</evidence>
<feature type="region of interest" description="Disordered" evidence="7">
    <location>
        <begin position="128"/>
        <end position="150"/>
    </location>
</feature>
<dbReference type="InterPro" id="IPR036864">
    <property type="entry name" value="Zn2-C6_fun-type_DNA-bd_sf"/>
</dbReference>
<feature type="compositionally biased region" description="Polar residues" evidence="7">
    <location>
        <begin position="130"/>
        <end position="150"/>
    </location>
</feature>
<reference evidence="9 10" key="1">
    <citation type="journal article" date="2013" name="BMC Genomics">
        <title>Genomics-driven discovery of the pneumocandin biosynthetic gene cluster in the fungus Glarea lozoyensis.</title>
        <authorList>
            <person name="Chen L."/>
            <person name="Yue Q."/>
            <person name="Zhang X."/>
            <person name="Xiang M."/>
            <person name="Wang C."/>
            <person name="Li S."/>
            <person name="Che Y."/>
            <person name="Ortiz-Lopez F.J."/>
            <person name="Bills G.F."/>
            <person name="Liu X."/>
            <person name="An Z."/>
        </authorList>
    </citation>
    <scope>NUCLEOTIDE SEQUENCE [LARGE SCALE GENOMIC DNA]</scope>
    <source>
        <strain evidence="10">ATCC 20868 / MF5171</strain>
    </source>
</reference>
<dbReference type="AlphaFoldDB" id="S3DR00"/>
<dbReference type="HOGENOM" id="CLU_012538_2_0_1"/>
<evidence type="ECO:0000256" key="5">
    <source>
        <dbReference type="ARBA" id="ARBA00022833"/>
    </source>
</evidence>
<dbReference type="RefSeq" id="XP_008082997.1">
    <property type="nucleotide sequence ID" value="XM_008084806.1"/>
</dbReference>
<dbReference type="GO" id="GO:0006351">
    <property type="term" value="P:DNA-templated transcription"/>
    <property type="evidence" value="ECO:0007669"/>
    <property type="project" value="InterPro"/>
</dbReference>
<dbReference type="InterPro" id="IPR051059">
    <property type="entry name" value="VerF-like"/>
</dbReference>
<dbReference type="GO" id="GO:0000981">
    <property type="term" value="F:DNA-binding transcription factor activity, RNA polymerase II-specific"/>
    <property type="evidence" value="ECO:0007669"/>
    <property type="project" value="InterPro"/>
</dbReference>
<feature type="region of interest" description="Disordered" evidence="7">
    <location>
        <begin position="79"/>
        <end position="112"/>
    </location>
</feature>
<dbReference type="Pfam" id="PF04082">
    <property type="entry name" value="Fungal_trans"/>
    <property type="match status" value="1"/>
</dbReference>
<dbReference type="OrthoDB" id="10018191at2759"/>
<evidence type="ECO:0000256" key="4">
    <source>
        <dbReference type="ARBA" id="ARBA00022771"/>
    </source>
</evidence>
<keyword evidence="4" id="KW-0863">Zinc-finger</keyword>
<dbReference type="GO" id="GO:0000785">
    <property type="term" value="C:chromatin"/>
    <property type="evidence" value="ECO:0007669"/>
    <property type="project" value="TreeGrafter"/>
</dbReference>
<dbReference type="CDD" id="cd12148">
    <property type="entry name" value="fungal_TF_MHR"/>
    <property type="match status" value="1"/>
</dbReference>
<dbReference type="InterPro" id="IPR007219">
    <property type="entry name" value="XnlR_reg_dom"/>
</dbReference>
<dbReference type="Gene3D" id="4.10.240.10">
    <property type="entry name" value="Zn(2)-C6 fungal-type DNA-binding domain"/>
    <property type="match status" value="1"/>
</dbReference>
<accession>S3DR00</accession>
<dbReference type="OMA" id="QWAEIDL"/>
<feature type="domain" description="Zn(2)-C6 fungal-type" evidence="8">
    <location>
        <begin position="51"/>
        <end position="80"/>
    </location>
</feature>
<protein>
    <submittedName>
        <fullName evidence="9">Zn2/Cys6 DNA-binding protein</fullName>
    </submittedName>
</protein>
<dbReference type="EMBL" id="KE145367">
    <property type="protein sequence ID" value="EPE28888.1"/>
    <property type="molecule type" value="Genomic_DNA"/>
</dbReference>
<dbReference type="SMART" id="SM00066">
    <property type="entry name" value="GAL4"/>
    <property type="match status" value="1"/>
</dbReference>
<name>S3DR00_GLAL2</name>
<dbReference type="KEGG" id="glz:GLAREA_00046"/>
<keyword evidence="10" id="KW-1185">Reference proteome</keyword>
<dbReference type="eggNOG" id="KOG1721">
    <property type="taxonomic scope" value="Eukaryota"/>
</dbReference>
<organism evidence="9 10">
    <name type="scientific">Glarea lozoyensis (strain ATCC 20868 / MF5171)</name>
    <dbReference type="NCBI Taxonomy" id="1116229"/>
    <lineage>
        <taxon>Eukaryota</taxon>
        <taxon>Fungi</taxon>
        <taxon>Dikarya</taxon>
        <taxon>Ascomycota</taxon>
        <taxon>Pezizomycotina</taxon>
        <taxon>Leotiomycetes</taxon>
        <taxon>Helotiales</taxon>
        <taxon>Helotiaceae</taxon>
        <taxon>Glarea</taxon>
    </lineage>
</organism>
<dbReference type="CDD" id="cd00067">
    <property type="entry name" value="GAL4"/>
    <property type="match status" value="1"/>
</dbReference>
<keyword evidence="6" id="KW-0539">Nucleus</keyword>
<evidence type="ECO:0000256" key="7">
    <source>
        <dbReference type="SAM" id="MobiDB-lite"/>
    </source>
</evidence>
<dbReference type="SUPFAM" id="SSF57701">
    <property type="entry name" value="Zn2/Cys6 DNA-binding domain"/>
    <property type="match status" value="1"/>
</dbReference>
<dbReference type="PANTHER" id="PTHR40626">
    <property type="entry name" value="MIP31509P"/>
    <property type="match status" value="1"/>
</dbReference>
<dbReference type="GO" id="GO:0008270">
    <property type="term" value="F:zinc ion binding"/>
    <property type="evidence" value="ECO:0007669"/>
    <property type="project" value="UniProtKB-KW"/>
</dbReference>
<dbReference type="GO" id="GO:0000978">
    <property type="term" value="F:RNA polymerase II cis-regulatory region sequence-specific DNA binding"/>
    <property type="evidence" value="ECO:0007669"/>
    <property type="project" value="InterPro"/>
</dbReference>
<dbReference type="PANTHER" id="PTHR40626:SF1">
    <property type="entry name" value="TRANSCRIPTION FACTOR WITH C2H2 AND ZN(2)-CYS(6) DNA BINDING DOMAIN (EUROFUNG)"/>
    <property type="match status" value="1"/>
</dbReference>
<dbReference type="Pfam" id="PF00172">
    <property type="entry name" value="Zn_clus"/>
    <property type="match status" value="1"/>
</dbReference>
<evidence type="ECO:0000313" key="10">
    <source>
        <dbReference type="Proteomes" id="UP000016922"/>
    </source>
</evidence>